<dbReference type="Pfam" id="PF13086">
    <property type="entry name" value="AAA_11"/>
    <property type="match status" value="2"/>
</dbReference>
<sequence>MIPLLLRCIAKGLECQSLRSCAIEVLTIAESSKWKEKLLEKIISLPYDDDDDDKIQQIILDAVIFFKAMAEKMPEHIVSLLGMFAGLNSTITRLKDLDPSLVNDDVWEKFQECMEIKDFVMNRRERQLKRKQQDSILEEEPPDDFREIPVYPVSADLAEDSEKKLHLRRIKTKGKYNNNHNYLDVQFRLLREDFICPLREGIKEFKRTMATDGKVKKMQELRIYDNVYIISPKSTKSGLSYRVSFDTEKLQRVRWEVSKRLIFGSLVALSPDNFETLIFATVAERDPKKMKDGIVDLKIETSISEVDVSAFSRDTAFVMAETTAYFEAYKHVLAGLQNIDEKNLPFERYIVNCEKDVHPPAYLERNPKAKYDLRPLIDEHIILRGEKRGTRLGVRRTSSYDYSFQSECAKAVNVMRDREWPTAKQLHLDDSQFRAVQSALTREFVITQGPPGTGKTYIGLKIVKALLHNYSIWNEAGTIHRPMLVVCYTNHALDQFLEGILDFYKGDVVRVGGRSSSEKLKEKKLADYRAKLRSEKSVPYEIYRARRQAREELTGLSERINRISSEIENVEREIVHEDALQPFMRNFYRDLVSGLNEFLNVNGYHVSSKRRQRASAIVEWLGYGSLINVLHGDTDIHLHAGVEMLRMREAQAAQNDDLDQNSDDGMIDVDDEVDQMASLRELDSIFDDILRDSGDSAQRLSAMMTDMNIRHRTVAMSVTNFEHKDEDGWQISKNQRKRMKQTLRRELRSSDRMSLEEISMIEDVWDLTLKDKWRLYRYWTKLFSDSLKEKIKGTEQALERASSRHQDILMQEDKEVMRRATVIGLTTTAAARYQSVLLEIGPRIIVVEEAAEVLEGHVITNLSPECQHLILIGDHKQLKPNPTVYKLAKNYNLDLSLFERMINNNMDYECLKLQHRMRPQISGMMKIIYPELKDHEVVLKYPNIKGVRANMFFIDHEYPEKMDEDQRSHSNEYEAKYIVALCRYLLLQGYNPSQITILTLYTGQLFELRSMLPKQEFQGVRVTVVDNFQGEENDIVLMSLVRSNEGKIGFLEIENRVCVALSRAKHGFFVIGNLKLMAKKSKLWKKVIYYAKRENAFGDGLYLQCQNHPNDAGIFAEKPSDFQKAPMGGCMKPCEFRLRCGHTCAQVCHIIGADHKDYRCRKPCKKKICDNKGHRCKKLCYQNCGDCTIPVEKLIPRCGHKDLVPCYLDPNKHSCRYPCQKFLPCGHQCTNLCGETHIDLCMQQVLKGWSCGHKEMVRCHKKDTALCSKKCEEILKCGHPCKGSCGECYIGRLHISCLHKCDRPLVCEHQCTDYCSLCPPCKRPCQNRCKHSKCQNICGELCTPCMEPCEWRCHHYVCTNPCGEPCNRKRCNRPCRNVLPCGHRCIGLCGEPCPKYCRVCDADIVQEIFFGAEDEPDALFVQLEDCGHIIEYTAMDIWMESKSEADSSAIQLRCCPRCKTAIRKNLRYGNIVKRALRDIEKVKRIKQGDEKRIKELKRSIPVDIKFKLTGPEKYAIERLYETVVEYGILTESELVAIDTRIRYLEKIAKTETKWEEPEYGKQEYQKGMEAIKILKQWIIRDRKTFSEQEVEDLQNEFDRITSMRIFVAYIDRMRSIGYKPSDDLAQAISRIKKILFDGTRLTEKLAKVTNAVFKVMKAKIPMSGLGISEKERVEILQAVGLSKGHWYKCPKGHIYAIGECGGANQGGRCPECGSAIGGQNHALATGNQVATEMDGARYAAWSEQANMANFDPNEFR</sequence>
<evidence type="ECO:0000256" key="4">
    <source>
        <dbReference type="ARBA" id="ARBA00022737"/>
    </source>
</evidence>
<dbReference type="InterPro" id="IPR041679">
    <property type="entry name" value="DNA2/NAM7-like_C"/>
</dbReference>
<comment type="subcellular location">
    <subcellularLocation>
        <location evidence="1">Cytoplasm</location>
    </subcellularLocation>
</comment>
<evidence type="ECO:0000256" key="6">
    <source>
        <dbReference type="ARBA" id="ARBA00022833"/>
    </source>
</evidence>
<dbReference type="GO" id="GO:0008270">
    <property type="term" value="F:zinc ion binding"/>
    <property type="evidence" value="ECO:0007669"/>
    <property type="project" value="UniProtKB-KW"/>
</dbReference>
<keyword evidence="2" id="KW-0963">Cytoplasm</keyword>
<feature type="domain" description="RZ-type" evidence="9">
    <location>
        <begin position="1667"/>
        <end position="1736"/>
    </location>
</feature>
<keyword evidence="7" id="KW-0391">Immunity</keyword>
<dbReference type="InterPro" id="IPR041677">
    <property type="entry name" value="DNA2/NAM7_AAA_11"/>
</dbReference>
<organism evidence="10 11">
    <name type="scientific">Pinctada imbricata</name>
    <name type="common">Atlantic pearl-oyster</name>
    <name type="synonym">Pinctada martensii</name>
    <dbReference type="NCBI Taxonomy" id="66713"/>
    <lineage>
        <taxon>Eukaryota</taxon>
        <taxon>Metazoa</taxon>
        <taxon>Spiralia</taxon>
        <taxon>Lophotrochozoa</taxon>
        <taxon>Mollusca</taxon>
        <taxon>Bivalvia</taxon>
        <taxon>Autobranchia</taxon>
        <taxon>Pteriomorphia</taxon>
        <taxon>Pterioida</taxon>
        <taxon>Pterioidea</taxon>
        <taxon>Pteriidae</taxon>
        <taxon>Pinctada</taxon>
    </lineage>
</organism>
<evidence type="ECO:0000256" key="3">
    <source>
        <dbReference type="ARBA" id="ARBA00022723"/>
    </source>
</evidence>
<keyword evidence="5" id="KW-0863">Zinc-finger</keyword>
<evidence type="ECO:0000259" key="9">
    <source>
        <dbReference type="PROSITE" id="PS51981"/>
    </source>
</evidence>
<dbReference type="Proteomes" id="UP001186944">
    <property type="component" value="Unassembled WGS sequence"/>
</dbReference>
<dbReference type="CDD" id="cd18808">
    <property type="entry name" value="SF1_C_Upf1"/>
    <property type="match status" value="1"/>
</dbReference>
<dbReference type="Gene3D" id="3.40.50.300">
    <property type="entry name" value="P-loop containing nucleotide triphosphate hydrolases"/>
    <property type="match status" value="3"/>
</dbReference>
<dbReference type="SMART" id="SM00438">
    <property type="entry name" value="ZnF_NFX"/>
    <property type="match status" value="7"/>
</dbReference>
<evidence type="ECO:0000313" key="10">
    <source>
        <dbReference type="EMBL" id="KAK3095095.1"/>
    </source>
</evidence>
<keyword evidence="8" id="KW-0175">Coiled coil</keyword>
<dbReference type="GO" id="GO:0002376">
    <property type="term" value="P:immune system process"/>
    <property type="evidence" value="ECO:0007669"/>
    <property type="project" value="UniProtKB-KW"/>
</dbReference>
<evidence type="ECO:0000256" key="5">
    <source>
        <dbReference type="ARBA" id="ARBA00022771"/>
    </source>
</evidence>
<evidence type="ECO:0000313" key="11">
    <source>
        <dbReference type="Proteomes" id="UP001186944"/>
    </source>
</evidence>
<dbReference type="GO" id="GO:0031380">
    <property type="term" value="C:nuclear RNA-directed RNA polymerase complex"/>
    <property type="evidence" value="ECO:0007669"/>
    <property type="project" value="TreeGrafter"/>
</dbReference>
<name>A0AA88XZM9_PINIB</name>
<dbReference type="EMBL" id="VSWD01000008">
    <property type="protein sequence ID" value="KAK3095095.1"/>
    <property type="molecule type" value="Genomic_DNA"/>
</dbReference>
<dbReference type="InterPro" id="IPR000967">
    <property type="entry name" value="Znf_NFX1"/>
</dbReference>
<dbReference type="InterPro" id="IPR046439">
    <property type="entry name" value="ZF_RZ_dom"/>
</dbReference>
<dbReference type="GO" id="GO:0004386">
    <property type="term" value="F:helicase activity"/>
    <property type="evidence" value="ECO:0007669"/>
    <property type="project" value="InterPro"/>
</dbReference>
<dbReference type="InterPro" id="IPR057373">
    <property type="entry name" value="ZNFX1"/>
</dbReference>
<keyword evidence="6" id="KW-0862">Zinc</keyword>
<proteinExistence type="predicted"/>
<comment type="caution">
    <text evidence="10">The sequence shown here is derived from an EMBL/GenBank/DDBJ whole genome shotgun (WGS) entry which is preliminary data.</text>
</comment>
<dbReference type="InterPro" id="IPR047187">
    <property type="entry name" value="SF1_C_Upf1"/>
</dbReference>
<evidence type="ECO:0000256" key="8">
    <source>
        <dbReference type="SAM" id="Coils"/>
    </source>
</evidence>
<evidence type="ECO:0000256" key="1">
    <source>
        <dbReference type="ARBA" id="ARBA00004496"/>
    </source>
</evidence>
<dbReference type="InterPro" id="IPR045055">
    <property type="entry name" value="DNA2/NAM7-like"/>
</dbReference>
<dbReference type="GO" id="GO:0005737">
    <property type="term" value="C:cytoplasm"/>
    <property type="evidence" value="ECO:0007669"/>
    <property type="project" value="UniProtKB-SubCell"/>
</dbReference>
<evidence type="ECO:0000256" key="2">
    <source>
        <dbReference type="ARBA" id="ARBA00022490"/>
    </source>
</evidence>
<keyword evidence="4" id="KW-0677">Repeat</keyword>
<protein>
    <recommendedName>
        <fullName evidence="9">RZ-type domain-containing protein</fullName>
    </recommendedName>
</protein>
<keyword evidence="11" id="KW-1185">Reference proteome</keyword>
<gene>
    <name evidence="10" type="ORF">FSP39_010254</name>
</gene>
<dbReference type="PROSITE" id="PS51981">
    <property type="entry name" value="ZF_RZ"/>
    <property type="match status" value="1"/>
</dbReference>
<dbReference type="FunFam" id="3.40.50.300:FF:000742">
    <property type="entry name" value="NFX1-type zinc finger-containing protein 1"/>
    <property type="match status" value="1"/>
</dbReference>
<accession>A0AA88XZM9</accession>
<dbReference type="PANTHER" id="PTHR10887">
    <property type="entry name" value="DNA2/NAM7 HELICASE FAMILY"/>
    <property type="match status" value="1"/>
</dbReference>
<dbReference type="Pfam" id="PF20173">
    <property type="entry name" value="ZnF_RZ-type"/>
    <property type="match status" value="1"/>
</dbReference>
<reference evidence="10" key="1">
    <citation type="submission" date="2019-08" db="EMBL/GenBank/DDBJ databases">
        <title>The improved chromosome-level genome for the pearl oyster Pinctada fucata martensii using PacBio sequencing and Hi-C.</title>
        <authorList>
            <person name="Zheng Z."/>
        </authorList>
    </citation>
    <scope>NUCLEOTIDE SEQUENCE</scope>
    <source>
        <strain evidence="10">ZZ-2019</strain>
        <tissue evidence="10">Adductor muscle</tissue>
    </source>
</reference>
<dbReference type="SUPFAM" id="SSF52540">
    <property type="entry name" value="P-loop containing nucleoside triphosphate hydrolases"/>
    <property type="match status" value="1"/>
</dbReference>
<keyword evidence="3" id="KW-0479">Metal-binding</keyword>
<dbReference type="InterPro" id="IPR027417">
    <property type="entry name" value="P-loop_NTPase"/>
</dbReference>
<feature type="coiled-coil region" evidence="8">
    <location>
        <begin position="546"/>
        <end position="573"/>
    </location>
</feature>
<dbReference type="Pfam" id="PF25396">
    <property type="entry name" value="ZNFX1"/>
    <property type="match status" value="1"/>
</dbReference>
<dbReference type="GO" id="GO:0031048">
    <property type="term" value="P:regulatory ncRNA-mediated heterochromatin formation"/>
    <property type="evidence" value="ECO:0007669"/>
    <property type="project" value="TreeGrafter"/>
</dbReference>
<dbReference type="PANTHER" id="PTHR10887:SF341">
    <property type="entry name" value="NFX1-TYPE ZINC FINGER-CONTAINING PROTEIN 1"/>
    <property type="match status" value="1"/>
</dbReference>
<evidence type="ECO:0000256" key="7">
    <source>
        <dbReference type="ARBA" id="ARBA00022859"/>
    </source>
</evidence>
<dbReference type="Pfam" id="PF13087">
    <property type="entry name" value="AAA_12"/>
    <property type="match status" value="1"/>
</dbReference>